<proteinExistence type="predicted"/>
<protein>
    <submittedName>
        <fullName evidence="1">Uncharacterized protein</fullName>
    </submittedName>
</protein>
<name>A0ABZ0HEU9_TRISK</name>
<dbReference type="RefSeq" id="WP_317385536.1">
    <property type="nucleotide sequence ID" value="NZ_CP136704.1"/>
</dbReference>
<reference evidence="1 2" key="1">
    <citation type="submission" date="2023-10" db="EMBL/GenBank/DDBJ databases">
        <title>Eight complete genome sequences of bacteria isolated from laboratory stock of Giant Kelp gametophytes.</title>
        <authorList>
            <person name="Tolentino B."/>
            <person name="Nuzhdin S."/>
        </authorList>
    </citation>
    <scope>NUCLEOTIDE SEQUENCE [LARGE SCALE GENOMIC DNA]</scope>
    <source>
        <strain evidence="1 2">LC.270.F.C4</strain>
    </source>
</reference>
<keyword evidence="2" id="KW-1185">Reference proteome</keyword>
<gene>
    <name evidence="1" type="ORF">R1T40_00895</name>
</gene>
<sequence length="59" mass="6852">MVHAVFNGLEDASYLGLDLNERLRCLLPVLRRAGRRCIEGFAILFRKLLEQIWGKKPVR</sequence>
<evidence type="ECO:0000313" key="1">
    <source>
        <dbReference type="EMBL" id="WOI33358.1"/>
    </source>
</evidence>
<organism evidence="1 2">
    <name type="scientific">Tritonibacter scottomollicae</name>
    <name type="common">Epibacterium scottomollicae</name>
    <dbReference type="NCBI Taxonomy" id="483013"/>
    <lineage>
        <taxon>Bacteria</taxon>
        <taxon>Pseudomonadati</taxon>
        <taxon>Pseudomonadota</taxon>
        <taxon>Alphaproteobacteria</taxon>
        <taxon>Rhodobacterales</taxon>
        <taxon>Paracoccaceae</taxon>
        <taxon>Tritonibacter</taxon>
    </lineage>
</organism>
<dbReference type="EMBL" id="CP136704">
    <property type="protein sequence ID" value="WOI33358.1"/>
    <property type="molecule type" value="Genomic_DNA"/>
</dbReference>
<dbReference type="Proteomes" id="UP001302666">
    <property type="component" value="Chromosome"/>
</dbReference>
<accession>A0ABZ0HEU9</accession>
<evidence type="ECO:0000313" key="2">
    <source>
        <dbReference type="Proteomes" id="UP001302666"/>
    </source>
</evidence>